<dbReference type="EMBL" id="BJNE01000010">
    <property type="protein sequence ID" value="GEC13154.1"/>
    <property type="molecule type" value="Genomic_DNA"/>
</dbReference>
<feature type="transmembrane region" description="Helical" evidence="1">
    <location>
        <begin position="76"/>
        <end position="97"/>
    </location>
</feature>
<keyword evidence="1" id="KW-1133">Transmembrane helix</keyword>
<keyword evidence="1" id="KW-0472">Membrane</keyword>
<name>A0ABQ0RMY5_GLUNI</name>
<proteinExistence type="predicted"/>
<reference evidence="2 3" key="1">
    <citation type="submission" date="2019-06" db="EMBL/GenBank/DDBJ databases">
        <title>Whole genome shotgun sequence of Glutamicibacter nicotianae NBRC 14234.</title>
        <authorList>
            <person name="Hosoyama A."/>
            <person name="Uohara A."/>
            <person name="Ohji S."/>
            <person name="Ichikawa N."/>
        </authorList>
    </citation>
    <scope>NUCLEOTIDE SEQUENCE [LARGE SCALE GENOMIC DNA]</scope>
    <source>
        <strain evidence="2 3">NBRC 14234</strain>
    </source>
</reference>
<evidence type="ECO:0000256" key="1">
    <source>
        <dbReference type="SAM" id="Phobius"/>
    </source>
</evidence>
<feature type="transmembrane region" description="Helical" evidence="1">
    <location>
        <begin position="44"/>
        <end position="64"/>
    </location>
</feature>
<protein>
    <submittedName>
        <fullName evidence="2">Uncharacterized protein</fullName>
    </submittedName>
</protein>
<organism evidence="2 3">
    <name type="scientific">Glutamicibacter nicotianae</name>
    <name type="common">Arthrobacter nicotianae</name>
    <dbReference type="NCBI Taxonomy" id="37929"/>
    <lineage>
        <taxon>Bacteria</taxon>
        <taxon>Bacillati</taxon>
        <taxon>Actinomycetota</taxon>
        <taxon>Actinomycetes</taxon>
        <taxon>Micrococcales</taxon>
        <taxon>Micrococcaceae</taxon>
        <taxon>Glutamicibacter</taxon>
    </lineage>
</organism>
<keyword evidence="1" id="KW-0812">Transmembrane</keyword>
<dbReference type="Proteomes" id="UP000316242">
    <property type="component" value="Unassembled WGS sequence"/>
</dbReference>
<evidence type="ECO:0000313" key="2">
    <source>
        <dbReference type="EMBL" id="GEC13154.1"/>
    </source>
</evidence>
<gene>
    <name evidence="2" type="ORF">ANI01nite_23570</name>
</gene>
<accession>A0ABQ0RMY5</accession>
<keyword evidence="3" id="KW-1185">Reference proteome</keyword>
<evidence type="ECO:0000313" key="3">
    <source>
        <dbReference type="Proteomes" id="UP000316242"/>
    </source>
</evidence>
<sequence>MSSLARGIHLCPPFSAFGTASPGSTAKLGTVSDSSKTMTALSRLAIIIAILSTLALIGTLVFYFQEIAIPPVLMLFARVGLPIAFILAAIVVFGNIAKRRKN</sequence>
<comment type="caution">
    <text evidence="2">The sequence shown here is derived from an EMBL/GenBank/DDBJ whole genome shotgun (WGS) entry which is preliminary data.</text>
</comment>